<keyword evidence="8" id="KW-1185">Reference proteome</keyword>
<feature type="region of interest" description="Disordered" evidence="5">
    <location>
        <begin position="336"/>
        <end position="356"/>
    </location>
</feature>
<dbReference type="InterPro" id="IPR051912">
    <property type="entry name" value="Alkylbase_DNA_Glycosylase/TA"/>
</dbReference>
<dbReference type="GO" id="GO:0008725">
    <property type="term" value="F:DNA-3-methyladenine glycosylase activity"/>
    <property type="evidence" value="ECO:0007669"/>
    <property type="project" value="TreeGrafter"/>
</dbReference>
<comment type="catalytic activity">
    <reaction evidence="1">
        <text>Hydrolysis of alkylated DNA, releasing 3-methyladenine, 3-methylguanine, 7-methylguanine and 7-methyladenine.</text>
        <dbReference type="EC" id="3.2.2.21"/>
    </reaction>
</comment>
<evidence type="ECO:0000256" key="4">
    <source>
        <dbReference type="ARBA" id="ARBA00023204"/>
    </source>
</evidence>
<dbReference type="InterPro" id="IPR011257">
    <property type="entry name" value="DNA_glycosylase"/>
</dbReference>
<proteinExistence type="predicted"/>
<evidence type="ECO:0000313" key="8">
    <source>
        <dbReference type="Proteomes" id="UP001147653"/>
    </source>
</evidence>
<dbReference type="GO" id="GO:0032993">
    <property type="term" value="C:protein-DNA complex"/>
    <property type="evidence" value="ECO:0007669"/>
    <property type="project" value="TreeGrafter"/>
</dbReference>
<organism evidence="7 8">
    <name type="scientific">Solirubrobacter phytolaccae</name>
    <dbReference type="NCBI Taxonomy" id="1404360"/>
    <lineage>
        <taxon>Bacteria</taxon>
        <taxon>Bacillati</taxon>
        <taxon>Actinomycetota</taxon>
        <taxon>Thermoleophilia</taxon>
        <taxon>Solirubrobacterales</taxon>
        <taxon>Solirubrobacteraceae</taxon>
        <taxon>Solirubrobacter</taxon>
    </lineage>
</organism>
<protein>
    <recommendedName>
        <fullName evidence="2">DNA-3-methyladenine glycosylase II</fullName>
        <ecNumber evidence="2">3.2.2.21</ecNumber>
    </recommendedName>
</protein>
<dbReference type="SMART" id="SM00478">
    <property type="entry name" value="ENDO3c"/>
    <property type="match status" value="1"/>
</dbReference>
<dbReference type="EC" id="3.2.2.21" evidence="2"/>
<evidence type="ECO:0000256" key="1">
    <source>
        <dbReference type="ARBA" id="ARBA00000086"/>
    </source>
</evidence>
<name>A0A9X3S8S8_9ACTN</name>
<dbReference type="GO" id="GO:0006307">
    <property type="term" value="P:DNA alkylation repair"/>
    <property type="evidence" value="ECO:0007669"/>
    <property type="project" value="TreeGrafter"/>
</dbReference>
<evidence type="ECO:0000313" key="7">
    <source>
        <dbReference type="EMBL" id="MDA0182569.1"/>
    </source>
</evidence>
<feature type="domain" description="HhH-GPD" evidence="6">
    <location>
        <begin position="147"/>
        <end position="330"/>
    </location>
</feature>
<sequence>MLQPAAHAGRGAAPVRARRQSASPAALPVLVREVVEPRWPHFRLGPPSLDGLTRRRGNGLIRLLHVDGAPVLVAVSGTVFAARAVDEASAREGIARMRFATGIDDDLAEFHARFRDDPVLGRAIRARPWLRVRRNPTAFESLAWAITEQLIEVVRANAIQRRLVAAHGRRHGLLRDSPEAETVAGLAPAEIDACGLAPKRTLALRRAAREVAAGRVALARRAEGAPAATATPARTARLADGPRAALVAGAHGADFARLLAIPEIGTWTVEMLALHGLGRLDVVPAGDLGYLKLVGRLQTGNPRAIADEDEVRGFFSAYAPYAGMAAQYLSGPARTLPAPRRAGTRWSAGSPRTAAA</sequence>
<dbReference type="Gene3D" id="1.10.340.30">
    <property type="entry name" value="Hypothetical protein, domain 2"/>
    <property type="match status" value="1"/>
</dbReference>
<dbReference type="InterPro" id="IPR003265">
    <property type="entry name" value="HhH-GPD_domain"/>
</dbReference>
<evidence type="ECO:0000256" key="2">
    <source>
        <dbReference type="ARBA" id="ARBA00012000"/>
    </source>
</evidence>
<dbReference type="PANTHER" id="PTHR43003">
    <property type="entry name" value="DNA-3-METHYLADENINE GLYCOSYLASE"/>
    <property type="match status" value="1"/>
</dbReference>
<dbReference type="GO" id="GO:0032131">
    <property type="term" value="F:alkylated DNA binding"/>
    <property type="evidence" value="ECO:0007669"/>
    <property type="project" value="TreeGrafter"/>
</dbReference>
<dbReference type="Gene3D" id="1.10.1670.10">
    <property type="entry name" value="Helix-hairpin-Helix base-excision DNA repair enzymes (C-terminal)"/>
    <property type="match status" value="1"/>
</dbReference>
<evidence type="ECO:0000256" key="5">
    <source>
        <dbReference type="SAM" id="MobiDB-lite"/>
    </source>
</evidence>
<dbReference type="GO" id="GO:0006285">
    <property type="term" value="P:base-excision repair, AP site formation"/>
    <property type="evidence" value="ECO:0007669"/>
    <property type="project" value="TreeGrafter"/>
</dbReference>
<dbReference type="AlphaFoldDB" id="A0A9X3S8S8"/>
<keyword evidence="4" id="KW-0234">DNA repair</keyword>
<dbReference type="InterPro" id="IPR023170">
    <property type="entry name" value="HhH_base_excis_C"/>
</dbReference>
<dbReference type="EMBL" id="JAPDDP010000038">
    <property type="protein sequence ID" value="MDA0182569.1"/>
    <property type="molecule type" value="Genomic_DNA"/>
</dbReference>
<reference evidence="7" key="1">
    <citation type="submission" date="2022-10" db="EMBL/GenBank/DDBJ databases">
        <title>The WGS of Solirubrobacter phytolaccae KCTC 29190.</title>
        <authorList>
            <person name="Jiang Z."/>
        </authorList>
    </citation>
    <scope>NUCLEOTIDE SEQUENCE</scope>
    <source>
        <strain evidence="7">KCTC 29190</strain>
    </source>
</reference>
<dbReference type="RefSeq" id="WP_270026940.1">
    <property type="nucleotide sequence ID" value="NZ_JAPDDP010000038.1"/>
</dbReference>
<gene>
    <name evidence="7" type="ORF">OJ997_19825</name>
</gene>
<dbReference type="PANTHER" id="PTHR43003:SF5">
    <property type="entry name" value="DNA-3-METHYLADENINE GLYCOSYLASE"/>
    <property type="match status" value="1"/>
</dbReference>
<dbReference type="Proteomes" id="UP001147653">
    <property type="component" value="Unassembled WGS sequence"/>
</dbReference>
<evidence type="ECO:0000259" key="6">
    <source>
        <dbReference type="SMART" id="SM00478"/>
    </source>
</evidence>
<accession>A0A9X3S8S8</accession>
<dbReference type="SUPFAM" id="SSF48150">
    <property type="entry name" value="DNA-glycosylase"/>
    <property type="match status" value="1"/>
</dbReference>
<comment type="caution">
    <text evidence="7">The sequence shown here is derived from an EMBL/GenBank/DDBJ whole genome shotgun (WGS) entry which is preliminary data.</text>
</comment>
<dbReference type="GO" id="GO:0043916">
    <property type="term" value="F:DNA-7-methylguanine glycosylase activity"/>
    <property type="evidence" value="ECO:0007669"/>
    <property type="project" value="TreeGrafter"/>
</dbReference>
<evidence type="ECO:0000256" key="3">
    <source>
        <dbReference type="ARBA" id="ARBA00022763"/>
    </source>
</evidence>
<keyword evidence="3" id="KW-0227">DNA damage</keyword>
<dbReference type="Pfam" id="PF00730">
    <property type="entry name" value="HhH-GPD"/>
    <property type="match status" value="1"/>
</dbReference>
<dbReference type="GO" id="GO:0005737">
    <property type="term" value="C:cytoplasm"/>
    <property type="evidence" value="ECO:0007669"/>
    <property type="project" value="TreeGrafter"/>
</dbReference>